<evidence type="ECO:0000256" key="2">
    <source>
        <dbReference type="ARBA" id="ARBA00022692"/>
    </source>
</evidence>
<feature type="transmembrane region" description="Helical" evidence="6">
    <location>
        <begin position="958"/>
        <end position="984"/>
    </location>
</feature>
<reference evidence="11 12" key="1">
    <citation type="submission" date="2020-12" db="EMBL/GenBank/DDBJ databases">
        <title>Metabolic potential, ecology and presence of endohyphal bacteria is reflected in genomic diversity of Mucoromycotina.</title>
        <authorList>
            <person name="Muszewska A."/>
            <person name="Okrasinska A."/>
            <person name="Steczkiewicz K."/>
            <person name="Drgas O."/>
            <person name="Orlowska M."/>
            <person name="Perlinska-Lenart U."/>
            <person name="Aleksandrzak-Piekarczyk T."/>
            <person name="Szatraj K."/>
            <person name="Zielenkiewicz U."/>
            <person name="Pilsyk S."/>
            <person name="Malc E."/>
            <person name="Mieczkowski P."/>
            <person name="Kruszewska J.S."/>
            <person name="Biernat P."/>
            <person name="Pawlowska J."/>
        </authorList>
    </citation>
    <scope>NUCLEOTIDE SEQUENCE [LARGE SCALE GENOMIC DNA]</scope>
    <source>
        <strain evidence="11 12">CBS 142.35</strain>
    </source>
</reference>
<dbReference type="GO" id="GO:0012505">
    <property type="term" value="C:endomembrane system"/>
    <property type="evidence" value="ECO:0007669"/>
    <property type="project" value="UniProtKB-SubCell"/>
</dbReference>
<dbReference type="PANTHER" id="PTHR14795">
    <property type="entry name" value="HELICASE RELATED"/>
    <property type="match status" value="1"/>
</dbReference>
<keyword evidence="7" id="KW-0732">Signal</keyword>
<evidence type="ECO:0000256" key="3">
    <source>
        <dbReference type="ARBA" id="ARBA00022989"/>
    </source>
</evidence>
<feature type="transmembrane region" description="Helical" evidence="6">
    <location>
        <begin position="913"/>
        <end position="937"/>
    </location>
</feature>
<feature type="domain" description="TMEM62 C-terminal" evidence="10">
    <location>
        <begin position="501"/>
        <end position="676"/>
    </location>
</feature>
<feature type="domain" description="Calcineurin-like phosphoesterase" evidence="8">
    <location>
        <begin position="74"/>
        <end position="283"/>
    </location>
</feature>
<feature type="signal peptide" evidence="7">
    <location>
        <begin position="1"/>
        <end position="20"/>
    </location>
</feature>
<evidence type="ECO:0000259" key="10">
    <source>
        <dbReference type="Pfam" id="PF24394"/>
    </source>
</evidence>
<dbReference type="Proteomes" id="UP000646827">
    <property type="component" value="Unassembled WGS sequence"/>
</dbReference>
<dbReference type="InterPro" id="IPR056229">
    <property type="entry name" value="Ig_TMM62"/>
</dbReference>
<gene>
    <name evidence="11" type="ORF">INT45_003645</name>
</gene>
<accession>A0A8H7VGR4</accession>
<feature type="compositionally biased region" description="Low complexity" evidence="5">
    <location>
        <begin position="806"/>
        <end position="833"/>
    </location>
</feature>
<name>A0A8H7VGR4_9FUNG</name>
<evidence type="ECO:0000256" key="7">
    <source>
        <dbReference type="SAM" id="SignalP"/>
    </source>
</evidence>
<comment type="subcellular location">
    <subcellularLocation>
        <location evidence="1">Endomembrane system</location>
        <topology evidence="1">Multi-pass membrane protein</topology>
    </subcellularLocation>
</comment>
<evidence type="ECO:0000256" key="1">
    <source>
        <dbReference type="ARBA" id="ARBA00004127"/>
    </source>
</evidence>
<dbReference type="Gene3D" id="3.60.21.10">
    <property type="match status" value="1"/>
</dbReference>
<feature type="transmembrane region" description="Helical" evidence="6">
    <location>
        <begin position="1074"/>
        <end position="1097"/>
    </location>
</feature>
<dbReference type="GO" id="GO:0016020">
    <property type="term" value="C:membrane"/>
    <property type="evidence" value="ECO:0007669"/>
    <property type="project" value="InterPro"/>
</dbReference>
<dbReference type="AlphaFoldDB" id="A0A8H7VGR4"/>
<evidence type="ECO:0000259" key="9">
    <source>
        <dbReference type="Pfam" id="PF24384"/>
    </source>
</evidence>
<evidence type="ECO:0000313" key="11">
    <source>
        <dbReference type="EMBL" id="KAG2218302.1"/>
    </source>
</evidence>
<feature type="transmembrane region" description="Helical" evidence="6">
    <location>
        <begin position="716"/>
        <end position="735"/>
    </location>
</feature>
<keyword evidence="2 6" id="KW-0812">Transmembrane</keyword>
<dbReference type="OrthoDB" id="45365at2759"/>
<dbReference type="InterPro" id="IPR004843">
    <property type="entry name" value="Calcineurin-like_PHP"/>
</dbReference>
<dbReference type="InterPro" id="IPR006838">
    <property type="entry name" value="ADTRP_AIG1"/>
</dbReference>
<dbReference type="Pfam" id="PF04750">
    <property type="entry name" value="Far-17a_AIG1"/>
    <property type="match status" value="1"/>
</dbReference>
<dbReference type="EMBL" id="JAEPRB010000238">
    <property type="protein sequence ID" value="KAG2218302.1"/>
    <property type="molecule type" value="Genomic_DNA"/>
</dbReference>
<dbReference type="PANTHER" id="PTHR14795:SF0">
    <property type="entry name" value="TRANSMEMBRANE PROTEIN 62"/>
    <property type="match status" value="1"/>
</dbReference>
<comment type="caution">
    <text evidence="11">The sequence shown here is derived from an EMBL/GenBank/DDBJ whole genome shotgun (WGS) entry which is preliminary data.</text>
</comment>
<feature type="region of interest" description="Disordered" evidence="5">
    <location>
        <begin position="803"/>
        <end position="833"/>
    </location>
</feature>
<evidence type="ECO:0000259" key="8">
    <source>
        <dbReference type="Pfam" id="PF00149"/>
    </source>
</evidence>
<evidence type="ECO:0000256" key="5">
    <source>
        <dbReference type="SAM" id="MobiDB-lite"/>
    </source>
</evidence>
<feature type="domain" description="TMEM62 Ig-like" evidence="9">
    <location>
        <begin position="360"/>
        <end position="470"/>
    </location>
</feature>
<feature type="transmembrane region" description="Helical" evidence="6">
    <location>
        <begin position="1037"/>
        <end position="1062"/>
    </location>
</feature>
<feature type="transmembrane region" description="Helical" evidence="6">
    <location>
        <begin position="1004"/>
        <end position="1025"/>
    </location>
</feature>
<feature type="chain" id="PRO_5034970751" description="Calcineurin-like phosphoesterase domain-containing protein" evidence="7">
    <location>
        <begin position="21"/>
        <end position="1140"/>
    </location>
</feature>
<evidence type="ECO:0000313" key="12">
    <source>
        <dbReference type="Proteomes" id="UP000646827"/>
    </source>
</evidence>
<evidence type="ECO:0000256" key="4">
    <source>
        <dbReference type="ARBA" id="ARBA00023136"/>
    </source>
</evidence>
<keyword evidence="4 6" id="KW-0472">Membrane</keyword>
<organism evidence="11 12">
    <name type="scientific">Circinella minor</name>
    <dbReference type="NCBI Taxonomy" id="1195481"/>
    <lineage>
        <taxon>Eukaryota</taxon>
        <taxon>Fungi</taxon>
        <taxon>Fungi incertae sedis</taxon>
        <taxon>Mucoromycota</taxon>
        <taxon>Mucoromycotina</taxon>
        <taxon>Mucoromycetes</taxon>
        <taxon>Mucorales</taxon>
        <taxon>Lichtheimiaceae</taxon>
        <taxon>Circinella</taxon>
    </lineage>
</organism>
<evidence type="ECO:0000256" key="6">
    <source>
        <dbReference type="SAM" id="Phobius"/>
    </source>
</evidence>
<keyword evidence="12" id="KW-1185">Reference proteome</keyword>
<dbReference type="SUPFAM" id="SSF56300">
    <property type="entry name" value="Metallo-dependent phosphatases"/>
    <property type="match status" value="1"/>
</dbReference>
<sequence>MMIKWGWTWLFLIFICSLRACYLHWLSTSELRTKGSGVVPWYRFHQPASPQIKPFSSENDNIVIDNTSSNLFYFIQISDLHLSKYRARGHTLHFLHFVRSILPIVKPNFVVVTGDLTDAKDIRRITSQQYKEEWDIYRQTIEQGAQYMPWYDMRGNHDCFDLPSWQSHVNFYRTHGKSADLMEAGQGIYEWQLTPSYGKYRFVAIDACPKRGPSRPFNFFGYLTSKTMDRLADILQPESHYNHTFVFSHYPTTTMVFGVSSKGHGFRDLAKRYSIYFCGHLHRLTAGLGEILKWYDPNGHSLELELGDMMVHGVYRIVAVDHDMISFVDVELPRRQLELHTTNPIQANGDILWPARIHPAPIILITNPKDARYALPHKEPLHRIQQSQHIRFLIFSDQAPKDLEVSIMIDGEPHPVAATRSISKVTNKPHDPPLWTAPWNPSQLNQASLHTIEIRVTTADGQVGKSSIVFRLDNHRAKIAGGPGEFIISSNMVIVLQGVTLFAIALMLLVLILPKFYDEEYEAISRKLLERIHRLEEEQYEPLSSCGRGRGLLRRRRSKLRRQVYIWTLRFLQLSREQPSCWLASVLFILALITLPWFRAEFIPSAPPNERYGTFYLWGLKFANEWIPIADTWMFAAEQVWLNVVVFVILFAWRSVDNLNSNNAIYQQENASQQQKRPQRQLHEYPWFKGLEVVYWLWRVSELMALAAFYGGASALVYNILVIWISFVGYNLAWGKGGIFNQKRRSSSFPILECPCNEEDDNRNVLHPINNTTISKEQQQQQHGDNVYPLSLAITKASDDMMTVHGSSTSNPNSSSSGESSSSASSTPFNGSPRFWAKNRKRMEYQDEQLRRSKWAIIRWFRLDRLQPERAVTSYWVSSKTLLFIRIPIALYSTVIMWASIGTTAQEGDFQRYFAHFTQLTFIGLHAYLITVLYHNVCYLRTSQPHQPNSFFNQPSVLNYLFSYLYHSIVVFNIITPIVYWCALAPMASTAANQETITKDEPPVLWWVTTSLHGVSFVLMMMEVIFSRMTLYVNMVLLVFINVVLYMFLTFIIYATTGWWVYGFLDWGQGGKTAGWYIGIGAAFIVVYFVQFLFHMLRDWVARKLGRNPRKPEMRQVNENDEEAGQLRDSGIDTSQLPRY</sequence>
<protein>
    <recommendedName>
        <fullName evidence="13">Calcineurin-like phosphoesterase domain-containing protein</fullName>
    </recommendedName>
</protein>
<dbReference type="Pfam" id="PF00149">
    <property type="entry name" value="Metallophos"/>
    <property type="match status" value="1"/>
</dbReference>
<dbReference type="Pfam" id="PF24384">
    <property type="entry name" value="Ig_TMM62"/>
    <property type="match status" value="1"/>
</dbReference>
<dbReference type="Pfam" id="PF24394">
    <property type="entry name" value="TMEM62_C"/>
    <property type="match status" value="1"/>
</dbReference>
<feature type="transmembrane region" description="Helical" evidence="6">
    <location>
        <begin position="883"/>
        <end position="901"/>
    </location>
</feature>
<proteinExistence type="predicted"/>
<feature type="transmembrane region" description="Helical" evidence="6">
    <location>
        <begin position="580"/>
        <end position="598"/>
    </location>
</feature>
<evidence type="ECO:0008006" key="13">
    <source>
        <dbReference type="Google" id="ProtNLM"/>
    </source>
</evidence>
<keyword evidence="3 6" id="KW-1133">Transmembrane helix</keyword>
<dbReference type="InterPro" id="IPR056230">
    <property type="entry name" value="TMEM62_C"/>
</dbReference>
<dbReference type="GO" id="GO:0016787">
    <property type="term" value="F:hydrolase activity"/>
    <property type="evidence" value="ECO:0007669"/>
    <property type="project" value="InterPro"/>
</dbReference>
<feature type="transmembrane region" description="Helical" evidence="6">
    <location>
        <begin position="494"/>
        <end position="517"/>
    </location>
</feature>
<dbReference type="InterPro" id="IPR029052">
    <property type="entry name" value="Metallo-depent_PP-like"/>
</dbReference>